<dbReference type="AlphaFoldDB" id="A0A067MAS0"/>
<dbReference type="PROSITE" id="PS00463">
    <property type="entry name" value="ZN2_CY6_FUNGAL_1"/>
    <property type="match status" value="1"/>
</dbReference>
<reference evidence="8" key="1">
    <citation type="journal article" date="2014" name="Proc. Natl. Acad. Sci. U.S.A.">
        <title>Extensive sampling of basidiomycete genomes demonstrates inadequacy of the white-rot/brown-rot paradigm for wood decay fungi.</title>
        <authorList>
            <person name="Riley R."/>
            <person name="Salamov A.A."/>
            <person name="Brown D.W."/>
            <person name="Nagy L.G."/>
            <person name="Floudas D."/>
            <person name="Held B.W."/>
            <person name="Levasseur A."/>
            <person name="Lombard V."/>
            <person name="Morin E."/>
            <person name="Otillar R."/>
            <person name="Lindquist E.A."/>
            <person name="Sun H."/>
            <person name="LaButti K.M."/>
            <person name="Schmutz J."/>
            <person name="Jabbour D."/>
            <person name="Luo H."/>
            <person name="Baker S.E."/>
            <person name="Pisabarro A.G."/>
            <person name="Walton J.D."/>
            <person name="Blanchette R.A."/>
            <person name="Henrissat B."/>
            <person name="Martin F."/>
            <person name="Cullen D."/>
            <person name="Hibbett D.S."/>
            <person name="Grigoriev I.V."/>
        </authorList>
    </citation>
    <scope>NUCLEOTIDE SEQUENCE [LARGE SCALE GENOMIC DNA]</scope>
    <source>
        <strain evidence="8">FD-172 SS1</strain>
    </source>
</reference>
<organism evidence="7 8">
    <name type="scientific">Botryobasidium botryosum (strain FD-172 SS1)</name>
    <dbReference type="NCBI Taxonomy" id="930990"/>
    <lineage>
        <taxon>Eukaryota</taxon>
        <taxon>Fungi</taxon>
        <taxon>Dikarya</taxon>
        <taxon>Basidiomycota</taxon>
        <taxon>Agaricomycotina</taxon>
        <taxon>Agaricomycetes</taxon>
        <taxon>Cantharellales</taxon>
        <taxon>Botryobasidiaceae</taxon>
        <taxon>Botryobasidium</taxon>
    </lineage>
</organism>
<dbReference type="GO" id="GO:0008270">
    <property type="term" value="F:zinc ion binding"/>
    <property type="evidence" value="ECO:0007669"/>
    <property type="project" value="InterPro"/>
</dbReference>
<keyword evidence="2" id="KW-0479">Metal-binding</keyword>
<dbReference type="GO" id="GO:0000981">
    <property type="term" value="F:DNA-binding transcription factor activity, RNA polymerase II-specific"/>
    <property type="evidence" value="ECO:0007669"/>
    <property type="project" value="InterPro"/>
</dbReference>
<keyword evidence="4" id="KW-0804">Transcription</keyword>
<dbReference type="InterPro" id="IPR050815">
    <property type="entry name" value="TF_fung"/>
</dbReference>
<dbReference type="PANTHER" id="PTHR47338:SF29">
    <property type="entry name" value="ZN(2)-C6 FUNGAL-TYPE DOMAIN-CONTAINING PROTEIN"/>
    <property type="match status" value="1"/>
</dbReference>
<evidence type="ECO:0000256" key="2">
    <source>
        <dbReference type="ARBA" id="ARBA00022723"/>
    </source>
</evidence>
<evidence type="ECO:0000313" key="8">
    <source>
        <dbReference type="Proteomes" id="UP000027195"/>
    </source>
</evidence>
<evidence type="ECO:0000256" key="1">
    <source>
        <dbReference type="ARBA" id="ARBA00004123"/>
    </source>
</evidence>
<evidence type="ECO:0000256" key="4">
    <source>
        <dbReference type="ARBA" id="ARBA00023163"/>
    </source>
</evidence>
<keyword evidence="8" id="KW-1185">Reference proteome</keyword>
<dbReference type="SUPFAM" id="SSF57701">
    <property type="entry name" value="Zn2/Cys6 DNA-binding domain"/>
    <property type="match status" value="1"/>
</dbReference>
<feature type="domain" description="Zn(2)-C6 fungal-type" evidence="6">
    <location>
        <begin position="29"/>
        <end position="60"/>
    </location>
</feature>
<evidence type="ECO:0000259" key="6">
    <source>
        <dbReference type="PROSITE" id="PS50048"/>
    </source>
</evidence>
<dbReference type="PANTHER" id="PTHR47338">
    <property type="entry name" value="ZN(II)2CYS6 TRANSCRIPTION FACTOR (EUROFUNG)-RELATED"/>
    <property type="match status" value="1"/>
</dbReference>
<accession>A0A067MAS0</accession>
<dbReference type="STRING" id="930990.A0A067MAS0"/>
<dbReference type="OrthoDB" id="39175at2759"/>
<dbReference type="EMBL" id="KL198084">
    <property type="protein sequence ID" value="KDQ08962.1"/>
    <property type="molecule type" value="Genomic_DNA"/>
</dbReference>
<keyword evidence="5" id="KW-0539">Nucleus</keyword>
<dbReference type="Gene3D" id="4.10.240.10">
    <property type="entry name" value="Zn(2)-C6 fungal-type DNA-binding domain"/>
    <property type="match status" value="1"/>
</dbReference>
<comment type="subcellular location">
    <subcellularLocation>
        <location evidence="1">Nucleus</location>
    </subcellularLocation>
</comment>
<evidence type="ECO:0000256" key="3">
    <source>
        <dbReference type="ARBA" id="ARBA00023015"/>
    </source>
</evidence>
<dbReference type="InterPro" id="IPR036864">
    <property type="entry name" value="Zn2-C6_fun-type_DNA-bd_sf"/>
</dbReference>
<dbReference type="CDD" id="cd00067">
    <property type="entry name" value="GAL4"/>
    <property type="match status" value="1"/>
</dbReference>
<dbReference type="SMART" id="SM00066">
    <property type="entry name" value="GAL4"/>
    <property type="match status" value="1"/>
</dbReference>
<dbReference type="InterPro" id="IPR001138">
    <property type="entry name" value="Zn2Cys6_DnaBD"/>
</dbReference>
<dbReference type="CDD" id="cd12148">
    <property type="entry name" value="fungal_TF_MHR"/>
    <property type="match status" value="1"/>
</dbReference>
<protein>
    <recommendedName>
        <fullName evidence="6">Zn(2)-C6 fungal-type domain-containing protein</fullName>
    </recommendedName>
</protein>
<proteinExistence type="predicted"/>
<dbReference type="Proteomes" id="UP000027195">
    <property type="component" value="Unassembled WGS sequence"/>
</dbReference>
<dbReference type="GO" id="GO:0005634">
    <property type="term" value="C:nucleus"/>
    <property type="evidence" value="ECO:0007669"/>
    <property type="project" value="UniProtKB-SubCell"/>
</dbReference>
<dbReference type="Pfam" id="PF00172">
    <property type="entry name" value="Zn_clus"/>
    <property type="match status" value="1"/>
</dbReference>
<keyword evidence="3" id="KW-0805">Transcription regulation</keyword>
<dbReference type="HOGENOM" id="CLU_022337_2_0_1"/>
<sequence length="272" mass="31197">MEVCIYTVQLVQCTSVPRAKVNRVRKGAACSACHAKKRRCNAARPKCSGCARNSEQECIYAAEPPKTKTVLLQQRVEDLEAQETHELPAPLMMPVYQRIDPLIGSWWSMGQPPPSGLISLLVSIFIRGEHQQTHDPRPPEFYESLYDHSPDTGLHPALRNAIFLWSCTCDHLKRLSRLEPLFLRRTLYYLNESLARADRLLDFIEAHILLAMYYLDRERYIQGVRDIAATMAFAVACGLHALRPPTWHPSNSTSLLPRTQCRVEIQRRVRRH</sequence>
<gene>
    <name evidence="7" type="ORF">BOTBODRAFT_540507</name>
</gene>
<evidence type="ECO:0000313" key="7">
    <source>
        <dbReference type="EMBL" id="KDQ08962.1"/>
    </source>
</evidence>
<evidence type="ECO:0000256" key="5">
    <source>
        <dbReference type="ARBA" id="ARBA00023242"/>
    </source>
</evidence>
<name>A0A067MAS0_BOTB1</name>
<dbReference type="PROSITE" id="PS50048">
    <property type="entry name" value="ZN2_CY6_FUNGAL_2"/>
    <property type="match status" value="1"/>
</dbReference>
<dbReference type="InParanoid" id="A0A067MAS0"/>